<dbReference type="InterPro" id="IPR056179">
    <property type="entry name" value="DHQS_C"/>
</dbReference>
<gene>
    <name evidence="17 20" type="primary">aroB</name>
    <name evidence="16" type="synonym">aroK</name>
    <name evidence="20" type="ORF">ACFWR3_37460</name>
</gene>
<evidence type="ECO:0000256" key="15">
    <source>
        <dbReference type="ARBA" id="ARBA00048567"/>
    </source>
</evidence>
<feature type="binding site" evidence="17">
    <location>
        <position position="433"/>
    </location>
    <ligand>
        <name>Zn(2+)</name>
        <dbReference type="ChEBI" id="CHEBI:29105"/>
    </ligand>
</feature>
<keyword evidence="10 16" id="KW-0067">ATP-binding</keyword>
<dbReference type="Gene3D" id="3.40.50.1970">
    <property type="match status" value="1"/>
</dbReference>
<comment type="cofactor">
    <cofactor evidence="17">
        <name>Co(2+)</name>
        <dbReference type="ChEBI" id="CHEBI:48828"/>
    </cofactor>
    <cofactor evidence="17">
        <name>Zn(2+)</name>
        <dbReference type="ChEBI" id="CHEBI:29105"/>
    </cofactor>
    <text evidence="17">Binds 1 divalent metal cation per subunit. Can use either Co(2+) or Zn(2+).</text>
</comment>
<dbReference type="Pfam" id="PF01761">
    <property type="entry name" value="DHQ_synthase"/>
    <property type="match status" value="1"/>
</dbReference>
<feature type="binding site" evidence="16">
    <location>
        <position position="136"/>
    </location>
    <ligand>
        <name>substrate</name>
    </ligand>
</feature>
<keyword evidence="8 17" id="KW-0547">Nucleotide-binding</keyword>
<dbReference type="Pfam" id="PF01202">
    <property type="entry name" value="SKI"/>
    <property type="match status" value="1"/>
</dbReference>
<keyword evidence="21" id="KW-1185">Reference proteome</keyword>
<evidence type="ECO:0000256" key="5">
    <source>
        <dbReference type="ARBA" id="ARBA00022490"/>
    </source>
</evidence>
<keyword evidence="16" id="KW-0460">Magnesium</keyword>
<keyword evidence="5 17" id="KW-0963">Cytoplasm</keyword>
<feature type="binding site" evidence="16">
    <location>
        <position position="59"/>
    </location>
    <ligand>
        <name>substrate</name>
    </ligand>
</feature>
<name>A0ABW6E9A9_9ACTN</name>
<dbReference type="CDD" id="cd08195">
    <property type="entry name" value="DHQS"/>
    <property type="match status" value="1"/>
</dbReference>
<comment type="similarity">
    <text evidence="16">Belongs to the shikimate kinase family.</text>
</comment>
<dbReference type="PRINTS" id="PR01100">
    <property type="entry name" value="SHIKIMTKNASE"/>
</dbReference>
<keyword evidence="17" id="KW-0170">Cobalt</keyword>
<comment type="pathway">
    <text evidence="4 16">Metabolic intermediate biosynthesis; chorismate biosynthesis; chorismate from D-erythrose 4-phosphate and phosphoenolpyruvate: step 5/7.</text>
</comment>
<dbReference type="EC" id="2.7.1.71" evidence="16"/>
<comment type="catalytic activity">
    <reaction evidence="1 17">
        <text>7-phospho-2-dehydro-3-deoxy-D-arabino-heptonate = 3-dehydroquinate + phosphate</text>
        <dbReference type="Rhea" id="RHEA:21968"/>
        <dbReference type="ChEBI" id="CHEBI:32364"/>
        <dbReference type="ChEBI" id="CHEBI:43474"/>
        <dbReference type="ChEBI" id="CHEBI:58394"/>
        <dbReference type="EC" id="4.2.3.4"/>
    </reaction>
</comment>
<feature type="binding site" evidence="17">
    <location>
        <begin position="315"/>
        <end position="316"/>
    </location>
    <ligand>
        <name>NAD(+)</name>
        <dbReference type="ChEBI" id="CHEBI:57540"/>
    </ligand>
</feature>
<feature type="binding site" evidence="17">
    <location>
        <position position="370"/>
    </location>
    <ligand>
        <name>Zn(2+)</name>
        <dbReference type="ChEBI" id="CHEBI:29105"/>
    </ligand>
</feature>
<comment type="similarity">
    <text evidence="17">Belongs to the sugar phosphate cyclases superfamily. Dehydroquinate synthase family.</text>
</comment>
<evidence type="ECO:0000256" key="4">
    <source>
        <dbReference type="ARBA" id="ARBA00004842"/>
    </source>
</evidence>
<protein>
    <recommendedName>
        <fullName evidence="16 17">Multifunctional fusion protein</fullName>
    </recommendedName>
    <domain>
        <recommendedName>
            <fullName evidence="16">Shikimate kinase</fullName>
            <shortName evidence="16">SK</shortName>
            <ecNumber evidence="16">2.7.1.71</ecNumber>
        </recommendedName>
    </domain>
    <domain>
        <recommendedName>
            <fullName evidence="17">3-dehydroquinate synthase</fullName>
            <shortName evidence="17">DHQS</shortName>
            <ecNumber evidence="17">4.2.3.4</ecNumber>
        </recommendedName>
    </domain>
</protein>
<keyword evidence="11 17" id="KW-0520">NAD</keyword>
<comment type="subunit">
    <text evidence="16">Monomer.</text>
</comment>
<evidence type="ECO:0000256" key="6">
    <source>
        <dbReference type="ARBA" id="ARBA00022605"/>
    </source>
</evidence>
<evidence type="ECO:0000256" key="2">
    <source>
        <dbReference type="ARBA" id="ARBA00001911"/>
    </source>
</evidence>
<dbReference type="PROSITE" id="PS01128">
    <property type="entry name" value="SHIKIMATE_KINASE"/>
    <property type="match status" value="1"/>
</dbReference>
<evidence type="ECO:0000256" key="14">
    <source>
        <dbReference type="ARBA" id="ARBA00023268"/>
    </source>
</evidence>
<feature type="binding site" evidence="16">
    <location>
        <position position="153"/>
    </location>
    <ligand>
        <name>ATP</name>
        <dbReference type="ChEBI" id="CHEBI:30616"/>
    </ligand>
</feature>
<evidence type="ECO:0000313" key="21">
    <source>
        <dbReference type="Proteomes" id="UP001598300"/>
    </source>
</evidence>
<feature type="binding site" evidence="17">
    <location>
        <position position="337"/>
    </location>
    <ligand>
        <name>NAD(+)</name>
        <dbReference type="ChEBI" id="CHEBI:57540"/>
    </ligand>
</feature>
<dbReference type="NCBIfam" id="TIGR01357">
    <property type="entry name" value="aroB"/>
    <property type="match status" value="1"/>
</dbReference>
<comment type="function">
    <text evidence="16">Catalyzes the specific phosphorylation of the 3-hydroxyl group of shikimic acid using ATP as a cosubstrate.</text>
</comment>
<dbReference type="Gene3D" id="3.40.50.300">
    <property type="entry name" value="P-loop containing nucleotide triphosphate hydrolases"/>
    <property type="match status" value="1"/>
</dbReference>
<keyword evidence="17" id="KW-0479">Metal-binding</keyword>
<evidence type="ECO:0000256" key="16">
    <source>
        <dbReference type="HAMAP-Rule" id="MF_00109"/>
    </source>
</evidence>
<dbReference type="InterPro" id="IPR050071">
    <property type="entry name" value="Dehydroquinate_synthase"/>
</dbReference>
<dbReference type="HAMAP" id="MF_00110">
    <property type="entry name" value="DHQ_synthase"/>
    <property type="match status" value="1"/>
</dbReference>
<dbReference type="InterPro" id="IPR027417">
    <property type="entry name" value="P-loop_NTPase"/>
</dbReference>
<feature type="binding site" evidence="16">
    <location>
        <position position="35"/>
    </location>
    <ligand>
        <name>substrate</name>
    </ligand>
</feature>
<feature type="binding site" evidence="17">
    <location>
        <position position="328"/>
    </location>
    <ligand>
        <name>NAD(+)</name>
        <dbReference type="ChEBI" id="CHEBI:57540"/>
    </ligand>
</feature>
<dbReference type="InterPro" id="IPR023000">
    <property type="entry name" value="Shikimate_kinase_CS"/>
</dbReference>
<dbReference type="InterPro" id="IPR000623">
    <property type="entry name" value="Shikimate_kinase/TSH1"/>
</dbReference>
<sequence length="545" mass="57626">MSGPLVVLVGPMGVGKSTVGELLAARLGTTYRDTDADVVAEAGKPIAEIFYDEGEEHFRALERRAVAAAVAGHAGVLSLGGGAVLDGTTRELLAGHPVVYLSMDVEEAVRRVGLGAARPLLAVNPRRQWRELMDARRHLYEEVARTVVATDDRTPEEVAQAIIDALELPEGAAAPGVESTGMTQQAPTRIQVAGSAGSDPYEVLVGHQLLGELPQLIGDRAKRVAVLHPEALAETGEAVRQDLADQGYEAIAIQLPNAEEAKTVEVAAYCWKALGQTGFTRTDVIVGIGGGATTDVAGFVAASWLRGVRWIAIPTTVLGMVDAAVGGKTGINTAEGKNLVGAFHPPAGVLCDLAALESLPVNDYVSGMAEIIKAGFIADPVILDLIEADPEAARTPAGPHTAELIERSIRVKAEVVSSDLKESGLREILNYGHTLGHAIEKNERYKWRHGAAVSIGMVFAAELGRLAGRLDDATADRHRTILESVGLPLTYRGDQWPKLLENMKVDKKSRGDLLRFIVLDALGKPTVLEGPDPAVLLAAYGEVSA</sequence>
<keyword evidence="12 17" id="KW-0057">Aromatic amino acid biosynthesis</keyword>
<dbReference type="Pfam" id="PF24621">
    <property type="entry name" value="DHQS_C"/>
    <property type="match status" value="1"/>
</dbReference>
<dbReference type="RefSeq" id="WP_079167692.1">
    <property type="nucleotide sequence ID" value="NZ_JBHJQY010000029.1"/>
</dbReference>
<proteinExistence type="inferred from homology"/>
<evidence type="ECO:0000259" key="18">
    <source>
        <dbReference type="Pfam" id="PF01761"/>
    </source>
</evidence>
<dbReference type="GO" id="GO:0003856">
    <property type="term" value="F:3-dehydroquinate synthase activity"/>
    <property type="evidence" value="ECO:0007669"/>
    <property type="project" value="UniProtKB-EC"/>
</dbReference>
<feature type="binding site" evidence="17">
    <location>
        <begin position="291"/>
        <end position="295"/>
    </location>
    <ligand>
        <name>NAD(+)</name>
        <dbReference type="ChEBI" id="CHEBI:57540"/>
    </ligand>
</feature>
<comment type="function">
    <text evidence="17">Catalyzes the conversion of 3-deoxy-D-arabino-heptulosonate 7-phosphate (DAHP) to dehydroquinate (DHQ).</text>
</comment>
<evidence type="ECO:0000256" key="12">
    <source>
        <dbReference type="ARBA" id="ARBA00023141"/>
    </source>
</evidence>
<evidence type="ECO:0000259" key="19">
    <source>
        <dbReference type="Pfam" id="PF24621"/>
    </source>
</evidence>
<comment type="cofactor">
    <cofactor evidence="2 17">
        <name>NAD(+)</name>
        <dbReference type="ChEBI" id="CHEBI:57540"/>
    </cofactor>
</comment>
<evidence type="ECO:0000256" key="8">
    <source>
        <dbReference type="ARBA" id="ARBA00022741"/>
    </source>
</evidence>
<keyword evidence="17" id="KW-0862">Zinc</keyword>
<dbReference type="Gene3D" id="1.20.1090.10">
    <property type="entry name" value="Dehydroquinate synthase-like - alpha domain"/>
    <property type="match status" value="1"/>
</dbReference>
<keyword evidence="6 17" id="KW-0028">Amino-acid biosynthesis</keyword>
<comment type="caution">
    <text evidence="17">Lacks conserved residue(s) required for the propagation of feature annotation.</text>
</comment>
<accession>A0ABW6E9A9</accession>
<comment type="subcellular location">
    <subcellularLocation>
        <location evidence="17">Cytoplasm</location>
    </subcellularLocation>
</comment>
<dbReference type="Proteomes" id="UP001598300">
    <property type="component" value="Unassembled WGS sequence"/>
</dbReference>
<evidence type="ECO:0000256" key="1">
    <source>
        <dbReference type="ARBA" id="ARBA00001393"/>
    </source>
</evidence>
<evidence type="ECO:0000256" key="11">
    <source>
        <dbReference type="ARBA" id="ARBA00023027"/>
    </source>
</evidence>
<evidence type="ECO:0000256" key="9">
    <source>
        <dbReference type="ARBA" id="ARBA00022777"/>
    </source>
</evidence>
<evidence type="ECO:0000256" key="17">
    <source>
        <dbReference type="HAMAP-Rule" id="MF_00110"/>
    </source>
</evidence>
<dbReference type="SUPFAM" id="SSF56796">
    <property type="entry name" value="Dehydroquinate synthase-like"/>
    <property type="match status" value="1"/>
</dbReference>
<dbReference type="PANTHER" id="PTHR43622">
    <property type="entry name" value="3-DEHYDROQUINATE SYNTHASE"/>
    <property type="match status" value="1"/>
</dbReference>
<evidence type="ECO:0000256" key="3">
    <source>
        <dbReference type="ARBA" id="ARBA00004661"/>
    </source>
</evidence>
<feature type="domain" description="3-dehydroquinate synthase C-terminal" evidence="19">
    <location>
        <begin position="367"/>
        <end position="509"/>
    </location>
</feature>
<dbReference type="InterPro" id="IPR030960">
    <property type="entry name" value="DHQS/DOIS_N"/>
</dbReference>
<dbReference type="InterPro" id="IPR016037">
    <property type="entry name" value="DHQ_synth_AroB"/>
</dbReference>
<dbReference type="HAMAP" id="MF_00109">
    <property type="entry name" value="Shikimate_kinase"/>
    <property type="match status" value="1"/>
</dbReference>
<evidence type="ECO:0000256" key="7">
    <source>
        <dbReference type="ARBA" id="ARBA00022679"/>
    </source>
</evidence>
<feature type="binding site" evidence="16">
    <location>
        <position position="81"/>
    </location>
    <ligand>
        <name>substrate</name>
    </ligand>
</feature>
<keyword evidence="9 16" id="KW-0418">Kinase</keyword>
<organism evidence="20 21">
    <name type="scientific">Streptomyces bacillaris</name>
    <dbReference type="NCBI Taxonomy" id="68179"/>
    <lineage>
        <taxon>Bacteria</taxon>
        <taxon>Bacillati</taxon>
        <taxon>Actinomycetota</taxon>
        <taxon>Actinomycetes</taxon>
        <taxon>Kitasatosporales</taxon>
        <taxon>Streptomycetaceae</taxon>
        <taxon>Streptomyces</taxon>
    </lineage>
</organism>
<dbReference type="PANTHER" id="PTHR43622:SF7">
    <property type="entry name" value="3-DEHYDROQUINATE SYNTHASE, CHLOROPLASTIC"/>
    <property type="match status" value="1"/>
</dbReference>
<comment type="cofactor">
    <cofactor evidence="16">
        <name>Mg(2+)</name>
        <dbReference type="ChEBI" id="CHEBI:18420"/>
    </cofactor>
    <text evidence="16">Binds 1 Mg(2+) ion per subunit.</text>
</comment>
<dbReference type="EMBL" id="JBHXPM010000067">
    <property type="protein sequence ID" value="MFD3961759.1"/>
    <property type="molecule type" value="Genomic_DNA"/>
</dbReference>
<feature type="binding site" evidence="17">
    <location>
        <position position="449"/>
    </location>
    <ligand>
        <name>Zn(2+)</name>
        <dbReference type="ChEBI" id="CHEBI:29105"/>
    </ligand>
</feature>
<evidence type="ECO:0000256" key="10">
    <source>
        <dbReference type="ARBA" id="ARBA00022840"/>
    </source>
</evidence>
<comment type="caution">
    <text evidence="20">The sequence shown here is derived from an EMBL/GenBank/DDBJ whole genome shotgun (WGS) entry which is preliminary data.</text>
</comment>
<evidence type="ECO:0000313" key="20">
    <source>
        <dbReference type="EMBL" id="MFD3961759.1"/>
    </source>
</evidence>
<keyword evidence="7 16" id="KW-0808">Transferase</keyword>
<feature type="binding site" evidence="16">
    <location>
        <begin position="13"/>
        <end position="18"/>
    </location>
    <ligand>
        <name>ATP</name>
        <dbReference type="ChEBI" id="CHEBI:30616"/>
    </ligand>
</feature>
<feature type="binding site" evidence="16">
    <location>
        <position position="17"/>
    </location>
    <ligand>
        <name>Mg(2+)</name>
        <dbReference type="ChEBI" id="CHEBI:18420"/>
    </ligand>
</feature>
<feature type="domain" description="3-dehydroquinate synthase N-terminal" evidence="18">
    <location>
        <begin position="253"/>
        <end position="364"/>
    </location>
</feature>
<keyword evidence="14" id="KW-0511">Multifunctional enzyme</keyword>
<comment type="catalytic activity">
    <reaction evidence="15 16">
        <text>shikimate + ATP = 3-phosphoshikimate + ADP + H(+)</text>
        <dbReference type="Rhea" id="RHEA:13121"/>
        <dbReference type="ChEBI" id="CHEBI:15378"/>
        <dbReference type="ChEBI" id="CHEBI:30616"/>
        <dbReference type="ChEBI" id="CHEBI:36208"/>
        <dbReference type="ChEBI" id="CHEBI:145989"/>
        <dbReference type="ChEBI" id="CHEBI:456216"/>
        <dbReference type="EC" id="2.7.1.71"/>
    </reaction>
</comment>
<feature type="binding site" evidence="16">
    <location>
        <position position="118"/>
    </location>
    <ligand>
        <name>ATP</name>
        <dbReference type="ChEBI" id="CHEBI:30616"/>
    </ligand>
</feature>
<dbReference type="InterPro" id="IPR031322">
    <property type="entry name" value="Shikimate/glucono_kinase"/>
</dbReference>
<comment type="pathway">
    <text evidence="3 17">Metabolic intermediate biosynthesis; chorismate biosynthesis; chorismate from D-erythrose 4-phosphate and phosphoenolpyruvate: step 2/7.</text>
</comment>
<dbReference type="CDD" id="cd00464">
    <property type="entry name" value="SK"/>
    <property type="match status" value="1"/>
</dbReference>
<reference evidence="20 21" key="1">
    <citation type="submission" date="2024-09" db="EMBL/GenBank/DDBJ databases">
        <title>The Natural Products Discovery Center: Release of the First 8490 Sequenced Strains for Exploring Actinobacteria Biosynthetic Diversity.</title>
        <authorList>
            <person name="Kalkreuter E."/>
            <person name="Kautsar S.A."/>
            <person name="Yang D."/>
            <person name="Bader C.D."/>
            <person name="Teijaro C.N."/>
            <person name="Fluegel L."/>
            <person name="Davis C.M."/>
            <person name="Simpson J.R."/>
            <person name="Lauterbach L."/>
            <person name="Steele A.D."/>
            <person name="Gui C."/>
            <person name="Meng S."/>
            <person name="Li G."/>
            <person name="Viehrig K."/>
            <person name="Ye F."/>
            <person name="Su P."/>
            <person name="Kiefer A.F."/>
            <person name="Nichols A."/>
            <person name="Cepeda A.J."/>
            <person name="Yan W."/>
            <person name="Fan B."/>
            <person name="Jiang Y."/>
            <person name="Adhikari A."/>
            <person name="Zheng C.-J."/>
            <person name="Schuster L."/>
            <person name="Cowan T.M."/>
            <person name="Smanski M.J."/>
            <person name="Chevrette M.G."/>
            <person name="De Carvalho L.P.S."/>
            <person name="Shen B."/>
        </authorList>
    </citation>
    <scope>NUCLEOTIDE SEQUENCE [LARGE SCALE GENOMIC DNA]</scope>
    <source>
        <strain evidence="20 21">NPDC058584</strain>
    </source>
</reference>
<dbReference type="SUPFAM" id="SSF52540">
    <property type="entry name" value="P-loop containing nucleoside triphosphate hydrolases"/>
    <property type="match status" value="1"/>
</dbReference>
<keyword evidence="13 17" id="KW-0456">Lyase</keyword>
<dbReference type="EC" id="4.2.3.4" evidence="17"/>
<evidence type="ECO:0000256" key="13">
    <source>
        <dbReference type="ARBA" id="ARBA00023239"/>
    </source>
</evidence>